<dbReference type="EMBL" id="JAPEVA010000012">
    <property type="protein sequence ID" value="KAJ4409290.1"/>
    <property type="molecule type" value="Genomic_DNA"/>
</dbReference>
<dbReference type="Proteomes" id="UP001140510">
    <property type="component" value="Unassembled WGS sequence"/>
</dbReference>
<dbReference type="InterPro" id="IPR036397">
    <property type="entry name" value="RNaseH_sf"/>
</dbReference>
<feature type="domain" description="Piwi" evidence="1">
    <location>
        <begin position="2"/>
        <end position="59"/>
    </location>
</feature>
<dbReference type="AlphaFoldDB" id="A0A9W8ZJS6"/>
<sequence>MRHMVFKILKSWYTMHIKNWPANIVYYRDCVSESQFDNVVTTELPKFKKAFQLLADDLQAKDENGIPTAWSPYYSDFCLQSHNGIKGTTRPRHYFVLRNEIEASTAALQQLAN</sequence>
<proteinExistence type="predicted"/>
<gene>
    <name evidence="2" type="ORF">N0V91_002646</name>
</gene>
<dbReference type="OrthoDB" id="10252740at2759"/>
<dbReference type="InterPro" id="IPR003165">
    <property type="entry name" value="Piwi"/>
</dbReference>
<accession>A0A9W8ZJS6</accession>
<dbReference type="PANTHER" id="PTHR22891">
    <property type="entry name" value="EUKARYOTIC TRANSLATION INITIATION FACTOR 2C"/>
    <property type="match status" value="1"/>
</dbReference>
<keyword evidence="3" id="KW-1185">Reference proteome</keyword>
<reference evidence="2" key="1">
    <citation type="submission" date="2022-10" db="EMBL/GenBank/DDBJ databases">
        <title>Tapping the CABI collections for fungal endophytes: first genome assemblies for Collariella, Neodidymelliopsis, Ascochyta clinopodiicola, Didymella pomorum, Didymosphaeria variabile, Neocosmospora piperis and Neocucurbitaria cava.</title>
        <authorList>
            <person name="Hill R."/>
        </authorList>
    </citation>
    <scope>NUCLEOTIDE SEQUENCE</scope>
    <source>
        <strain evidence="2">IMI 355091</strain>
    </source>
</reference>
<name>A0A9W8ZJS6_9PLEO</name>
<protein>
    <recommendedName>
        <fullName evidence="1">Piwi domain-containing protein</fullName>
    </recommendedName>
</protein>
<evidence type="ECO:0000313" key="3">
    <source>
        <dbReference type="Proteomes" id="UP001140510"/>
    </source>
</evidence>
<dbReference type="GO" id="GO:0003676">
    <property type="term" value="F:nucleic acid binding"/>
    <property type="evidence" value="ECO:0007669"/>
    <property type="project" value="InterPro"/>
</dbReference>
<comment type="caution">
    <text evidence="2">The sequence shown here is derived from an EMBL/GenBank/DDBJ whole genome shotgun (WGS) entry which is preliminary data.</text>
</comment>
<organism evidence="2 3">
    <name type="scientific">Didymella pomorum</name>
    <dbReference type="NCBI Taxonomy" id="749634"/>
    <lineage>
        <taxon>Eukaryota</taxon>
        <taxon>Fungi</taxon>
        <taxon>Dikarya</taxon>
        <taxon>Ascomycota</taxon>
        <taxon>Pezizomycotina</taxon>
        <taxon>Dothideomycetes</taxon>
        <taxon>Pleosporomycetidae</taxon>
        <taxon>Pleosporales</taxon>
        <taxon>Pleosporineae</taxon>
        <taxon>Didymellaceae</taxon>
        <taxon>Didymella</taxon>
    </lineage>
</organism>
<evidence type="ECO:0000313" key="2">
    <source>
        <dbReference type="EMBL" id="KAJ4409290.1"/>
    </source>
</evidence>
<dbReference type="InterPro" id="IPR012337">
    <property type="entry name" value="RNaseH-like_sf"/>
</dbReference>
<dbReference type="Gene3D" id="3.30.420.10">
    <property type="entry name" value="Ribonuclease H-like superfamily/Ribonuclease H"/>
    <property type="match status" value="2"/>
</dbReference>
<dbReference type="Pfam" id="PF02171">
    <property type="entry name" value="Piwi"/>
    <property type="match status" value="1"/>
</dbReference>
<evidence type="ECO:0000259" key="1">
    <source>
        <dbReference type="Pfam" id="PF02171"/>
    </source>
</evidence>
<dbReference type="SUPFAM" id="SSF53098">
    <property type="entry name" value="Ribonuclease H-like"/>
    <property type="match status" value="1"/>
</dbReference>